<keyword evidence="1" id="KW-0175">Coiled coil</keyword>
<gene>
    <name evidence="3" type="ORF">BJ992_006213</name>
</gene>
<dbReference type="EMBL" id="JACHIU010000001">
    <property type="protein sequence ID" value="MBB6476782.1"/>
    <property type="molecule type" value="Genomic_DNA"/>
</dbReference>
<organism evidence="3 4">
    <name type="scientific">Sphaerisporangium rubeum</name>
    <dbReference type="NCBI Taxonomy" id="321317"/>
    <lineage>
        <taxon>Bacteria</taxon>
        <taxon>Bacillati</taxon>
        <taxon>Actinomycetota</taxon>
        <taxon>Actinomycetes</taxon>
        <taxon>Streptosporangiales</taxon>
        <taxon>Streptosporangiaceae</taxon>
        <taxon>Sphaerisporangium</taxon>
    </lineage>
</organism>
<feature type="coiled-coil region" evidence="1">
    <location>
        <begin position="98"/>
        <end position="125"/>
    </location>
</feature>
<comment type="caution">
    <text evidence="3">The sequence shown here is derived from an EMBL/GenBank/DDBJ whole genome shotgun (WGS) entry which is preliminary data.</text>
</comment>
<accession>A0A7X0IKA9</accession>
<keyword evidence="4" id="KW-1185">Reference proteome</keyword>
<feature type="compositionally biased region" description="Acidic residues" evidence="2">
    <location>
        <begin position="709"/>
        <end position="723"/>
    </location>
</feature>
<feature type="compositionally biased region" description="Basic and acidic residues" evidence="2">
    <location>
        <begin position="221"/>
        <end position="230"/>
    </location>
</feature>
<feature type="region of interest" description="Disordered" evidence="2">
    <location>
        <begin position="696"/>
        <end position="725"/>
    </location>
</feature>
<name>A0A7X0IKA9_9ACTN</name>
<proteinExistence type="predicted"/>
<protein>
    <submittedName>
        <fullName evidence="3">Uncharacterized protein</fullName>
    </submittedName>
</protein>
<dbReference type="Proteomes" id="UP000555564">
    <property type="component" value="Unassembled WGS sequence"/>
</dbReference>
<feature type="compositionally biased region" description="Polar residues" evidence="2">
    <location>
        <begin position="179"/>
        <end position="196"/>
    </location>
</feature>
<evidence type="ECO:0000313" key="3">
    <source>
        <dbReference type="EMBL" id="MBB6476782.1"/>
    </source>
</evidence>
<sequence length="761" mass="83137">MRMRPHIEFADGQITALVFSRLQRTPSPLPGRMGDHTVAWQAIVDALRADLFGLDLAAAVEKLAARQEEAGAWMTEPQAGRLAMLYMLDDKLGRAHRLKRAKLLEDAAQRTADHLEAARRNLRNMASDEDVTAKLRAAIAHHLAYLNYLPFATVPAESAGGSKSSGEGHARRSIVEFESSGQRQLHVSVTDTTAQMETDDEPAPGEQGPSGAGNTTSGQSGHRDKGKDHLDEAEEDEPGEPLNTSVITAKGLRAALWGLFDFKAALRESGAQEALFPGGHTEITADYETLNTLFEKLKKVKRWEGENGGNSIKEGADKISKETYREVSRVAGLIREGVDTALEAALTPAAVRRRDKRAAERHVEIGKALAEVAALSTSVAEAENGAMPRAAVVLAHLLREHQRAVYTAYPRTVTESEFRGQDTTETLIERLNLMIGVHYSGFRPQDRTAMLSAVRLELAELAEPDVAEPNDWSTQAAGEMLVVTYDAAKGALTVHGRAPAPAGVGGMGSHITAWVEEVDAIKRVVARASEPAQALEMVKDLVSADLRSDVMRLHPYLPTDQIEADQHIHLFDAACDAFEATDVRSAVTAYLCFRNLLPFATVDVGDRAGHGERSGASDKKNFDAEALHHAAGLQQDMTDDEERRVEAADALEAAAKSLHPTPTAGVRWHVHQPLREAIVAATDELQKHAELLRRAGHRIETQPDTSPTDVDDLDEDEAEDEVERYEVPEVYKPIVTARIQEHQRVQALAKDTCREHREANG</sequence>
<reference evidence="3 4" key="1">
    <citation type="submission" date="2020-08" db="EMBL/GenBank/DDBJ databases">
        <title>Sequencing the genomes of 1000 actinobacteria strains.</title>
        <authorList>
            <person name="Klenk H.-P."/>
        </authorList>
    </citation>
    <scope>NUCLEOTIDE SEQUENCE [LARGE SCALE GENOMIC DNA]</scope>
    <source>
        <strain evidence="3 4">DSM 44936</strain>
    </source>
</reference>
<feature type="region of interest" description="Disordered" evidence="2">
    <location>
        <begin position="177"/>
        <end position="245"/>
    </location>
</feature>
<evidence type="ECO:0000313" key="4">
    <source>
        <dbReference type="Proteomes" id="UP000555564"/>
    </source>
</evidence>
<evidence type="ECO:0000256" key="2">
    <source>
        <dbReference type="SAM" id="MobiDB-lite"/>
    </source>
</evidence>
<evidence type="ECO:0000256" key="1">
    <source>
        <dbReference type="SAM" id="Coils"/>
    </source>
</evidence>
<dbReference type="RefSeq" id="WP_184987047.1">
    <property type="nucleotide sequence ID" value="NZ_BAAALO010000098.1"/>
</dbReference>
<dbReference type="AlphaFoldDB" id="A0A7X0IKA9"/>